<evidence type="ECO:0000313" key="2">
    <source>
        <dbReference type="EMBL" id="CAE8635239.1"/>
    </source>
</evidence>
<organism evidence="2 3">
    <name type="scientific">Polarella glacialis</name>
    <name type="common">Dinoflagellate</name>
    <dbReference type="NCBI Taxonomy" id="89957"/>
    <lineage>
        <taxon>Eukaryota</taxon>
        <taxon>Sar</taxon>
        <taxon>Alveolata</taxon>
        <taxon>Dinophyceae</taxon>
        <taxon>Suessiales</taxon>
        <taxon>Suessiaceae</taxon>
        <taxon>Polarella</taxon>
    </lineage>
</organism>
<keyword evidence="1" id="KW-0732">Signal</keyword>
<gene>
    <name evidence="2" type="ORF">PGLA1383_LOCUS50840</name>
</gene>
<comment type="caution">
    <text evidence="2">The sequence shown here is derived from an EMBL/GenBank/DDBJ whole genome shotgun (WGS) entry which is preliminary data.</text>
</comment>
<proteinExistence type="predicted"/>
<name>A0A813HCG2_POLGL</name>
<protein>
    <recommendedName>
        <fullName evidence="4">Glycerophosphocholine acyltransferase 1</fullName>
    </recommendedName>
</protein>
<feature type="signal peptide" evidence="1">
    <location>
        <begin position="1"/>
        <end position="20"/>
    </location>
</feature>
<accession>A0A813HCG2</accession>
<evidence type="ECO:0008006" key="4">
    <source>
        <dbReference type="Google" id="ProtNLM"/>
    </source>
</evidence>
<dbReference type="EMBL" id="CAJNNV010031263">
    <property type="protein sequence ID" value="CAE8635239.1"/>
    <property type="molecule type" value="Genomic_DNA"/>
</dbReference>
<sequence length="142" mass="16308">MQSWSVCMCFSFSLPCLFMAEHWNSTSVVLRVSQLILHVVLLVVVHEQLDENNHKISWYLYSNYLCANAAMPVILWWAEEIRGPSAGVWIFMVAVPSIFCYRLSDSNHCSGRLDLLSRSDNMELPTRDPDHRKQSGNLADFV</sequence>
<dbReference type="Proteomes" id="UP000654075">
    <property type="component" value="Unassembled WGS sequence"/>
</dbReference>
<keyword evidence="3" id="KW-1185">Reference proteome</keyword>
<reference evidence="2" key="1">
    <citation type="submission" date="2021-02" db="EMBL/GenBank/DDBJ databases">
        <authorList>
            <person name="Dougan E. K."/>
            <person name="Rhodes N."/>
            <person name="Thang M."/>
            <person name="Chan C."/>
        </authorList>
    </citation>
    <scope>NUCLEOTIDE SEQUENCE</scope>
</reference>
<feature type="chain" id="PRO_5032972333" description="Glycerophosphocholine acyltransferase 1" evidence="1">
    <location>
        <begin position="21"/>
        <end position="142"/>
    </location>
</feature>
<dbReference type="AlphaFoldDB" id="A0A813HCG2"/>
<evidence type="ECO:0000256" key="1">
    <source>
        <dbReference type="SAM" id="SignalP"/>
    </source>
</evidence>
<evidence type="ECO:0000313" key="3">
    <source>
        <dbReference type="Proteomes" id="UP000654075"/>
    </source>
</evidence>